<dbReference type="InterPro" id="IPR037128">
    <property type="entry name" value="Quinolinate_PRibosylTase_N_sf"/>
</dbReference>
<dbReference type="InterPro" id="IPR053190">
    <property type="entry name" value="NAPRTase-like"/>
</dbReference>
<dbReference type="GO" id="GO:0004514">
    <property type="term" value="F:nicotinate-nucleotide diphosphorylase (carboxylating) activity"/>
    <property type="evidence" value="ECO:0007669"/>
    <property type="project" value="InterPro"/>
</dbReference>
<evidence type="ECO:0000256" key="1">
    <source>
        <dbReference type="ARBA" id="ARBA00022679"/>
    </source>
</evidence>
<dbReference type="Pfam" id="PF02749">
    <property type="entry name" value="QRPTase_N"/>
    <property type="match status" value="1"/>
</dbReference>
<sequence length="345" mass="37703">MTSPQFEIRPSVIRGDPADEYLHWTKEILRLESKNPKVLMEFYASKGGVICGVDEAKSLLTSVLPKVDDEAIANVDNLGDDVQVWTVSEGDTFEAGDTILRIISRYASFGLYETSLCGILASSTGWATAANECVEAAGDTTVIAYGARHIHPNVAHIMDYSSIVGGCSSASTRLGSKQAGRNAFGNMPHTLPLIFGDTVSAAQAFDQRLDMAVQRIVLVDTFRDEVEESLGVAQALREKLRGVRLDTPKERGGVTPMMVNEVRARLDQSNFRHVEIYVSGGFNPTRIRQFVEEQVPVNGFMVGSYITSAPPIDFTADIREISDHPVSKRGRLPGRVDSPGLERVI</sequence>
<dbReference type="Pfam" id="PF01729">
    <property type="entry name" value="QRPTase_C"/>
    <property type="match status" value="1"/>
</dbReference>
<organism evidence="5">
    <name type="scientific">marine metagenome</name>
    <dbReference type="NCBI Taxonomy" id="408172"/>
    <lineage>
        <taxon>unclassified sequences</taxon>
        <taxon>metagenomes</taxon>
        <taxon>ecological metagenomes</taxon>
    </lineage>
</organism>
<dbReference type="InterPro" id="IPR036068">
    <property type="entry name" value="Nicotinate_pribotase-like_C"/>
</dbReference>
<feature type="domain" description="Quinolinate phosphoribosyl transferase N-terminal" evidence="4">
    <location>
        <begin position="30"/>
        <end position="123"/>
    </location>
</feature>
<evidence type="ECO:0000313" key="5">
    <source>
        <dbReference type="EMBL" id="SVB09033.1"/>
    </source>
</evidence>
<protein>
    <submittedName>
        <fullName evidence="5">Uncharacterized protein</fullName>
    </submittedName>
</protein>
<dbReference type="SUPFAM" id="SSF54675">
    <property type="entry name" value="Nicotinate/Quinolinate PRTase N-terminal domain-like"/>
    <property type="match status" value="1"/>
</dbReference>
<proteinExistence type="predicted"/>
<dbReference type="PANTHER" id="PTHR43202">
    <property type="entry name" value="NICOTINATE-NUCLEOTIDE PYROPHOSPHORYLASE"/>
    <property type="match status" value="1"/>
</dbReference>
<gene>
    <name evidence="5" type="ORF">METZ01_LOCUS161887</name>
</gene>
<dbReference type="AlphaFoldDB" id="A0A382B6Z8"/>
<dbReference type="InterPro" id="IPR002638">
    <property type="entry name" value="Quinolinate_PRibosylTrfase_C"/>
</dbReference>
<accession>A0A382B6Z8</accession>
<dbReference type="Gene3D" id="3.20.20.70">
    <property type="entry name" value="Aldolase class I"/>
    <property type="match status" value="1"/>
</dbReference>
<dbReference type="SUPFAM" id="SSF51690">
    <property type="entry name" value="Nicotinate/Quinolinate PRTase C-terminal domain-like"/>
    <property type="match status" value="1"/>
</dbReference>
<dbReference type="InterPro" id="IPR022412">
    <property type="entry name" value="Quinolinate_PRibosylTrfase_N"/>
</dbReference>
<dbReference type="GO" id="GO:0009435">
    <property type="term" value="P:NAD+ biosynthetic process"/>
    <property type="evidence" value="ECO:0007669"/>
    <property type="project" value="InterPro"/>
</dbReference>
<evidence type="ECO:0000256" key="2">
    <source>
        <dbReference type="SAM" id="MobiDB-lite"/>
    </source>
</evidence>
<dbReference type="EMBL" id="UINC01028293">
    <property type="protein sequence ID" value="SVB09033.1"/>
    <property type="molecule type" value="Genomic_DNA"/>
</dbReference>
<feature type="region of interest" description="Disordered" evidence="2">
    <location>
        <begin position="325"/>
        <end position="345"/>
    </location>
</feature>
<dbReference type="Gene3D" id="3.90.1170.20">
    <property type="entry name" value="Quinolinate phosphoribosyl transferase, N-terminal domain"/>
    <property type="match status" value="1"/>
</dbReference>
<dbReference type="NCBIfam" id="NF006415">
    <property type="entry name" value="PRK08662.1"/>
    <property type="match status" value="1"/>
</dbReference>
<dbReference type="InterPro" id="IPR013785">
    <property type="entry name" value="Aldolase_TIM"/>
</dbReference>
<reference evidence="5" key="1">
    <citation type="submission" date="2018-05" db="EMBL/GenBank/DDBJ databases">
        <authorList>
            <person name="Lanie J.A."/>
            <person name="Ng W.-L."/>
            <person name="Kazmierczak K.M."/>
            <person name="Andrzejewski T.M."/>
            <person name="Davidsen T.M."/>
            <person name="Wayne K.J."/>
            <person name="Tettelin H."/>
            <person name="Glass J.I."/>
            <person name="Rusch D."/>
            <person name="Podicherti R."/>
            <person name="Tsui H.-C.T."/>
            <person name="Winkler M.E."/>
        </authorList>
    </citation>
    <scope>NUCLEOTIDE SEQUENCE</scope>
</reference>
<evidence type="ECO:0000259" key="4">
    <source>
        <dbReference type="Pfam" id="PF02749"/>
    </source>
</evidence>
<dbReference type="PANTHER" id="PTHR43202:SF1">
    <property type="entry name" value="NICOTINATE PHOSPHORIBOSYLTRANSFERASE"/>
    <property type="match status" value="1"/>
</dbReference>
<name>A0A382B6Z8_9ZZZZ</name>
<evidence type="ECO:0000259" key="3">
    <source>
        <dbReference type="Pfam" id="PF01729"/>
    </source>
</evidence>
<keyword evidence="1" id="KW-0808">Transferase</keyword>
<feature type="domain" description="Quinolinate phosphoribosyl transferase C-terminal" evidence="3">
    <location>
        <begin position="127"/>
        <end position="315"/>
    </location>
</feature>